<organism evidence="1 2">
    <name type="scientific">Undibacterium fentianense</name>
    <dbReference type="NCBI Taxonomy" id="2828728"/>
    <lineage>
        <taxon>Bacteria</taxon>
        <taxon>Pseudomonadati</taxon>
        <taxon>Pseudomonadota</taxon>
        <taxon>Betaproteobacteria</taxon>
        <taxon>Burkholderiales</taxon>
        <taxon>Oxalobacteraceae</taxon>
        <taxon>Undibacterium</taxon>
    </lineage>
</organism>
<comment type="caution">
    <text evidence="1">The sequence shown here is derived from an EMBL/GenBank/DDBJ whole genome shotgun (WGS) entry which is preliminary data.</text>
</comment>
<dbReference type="RefSeq" id="WP_212673990.1">
    <property type="nucleotide sequence ID" value="NZ_JAGSPJ010000001.1"/>
</dbReference>
<keyword evidence="2" id="KW-1185">Reference proteome</keyword>
<name>A0A941DWW5_9BURK</name>
<dbReference type="AlphaFoldDB" id="A0A941DWW5"/>
<evidence type="ECO:0000313" key="2">
    <source>
        <dbReference type="Proteomes" id="UP000678545"/>
    </source>
</evidence>
<dbReference type="Proteomes" id="UP000678545">
    <property type="component" value="Unassembled WGS sequence"/>
</dbReference>
<sequence>MRDYFLRNLGIGEIWRERQGAHILDNSATESGGRFEDANRVQRPTDDRLAIANNDEVQINDYPIQNLDAINLSADQFARSVQLCDRCHLCQRYGKQEVEGFVQQSEVLLVTEFAVCEGNDAHAKLVQNIVNSIYNLGISTVHKSSLIRARVNQDEGVKAIPEEVYQSQLACFHHLQIEIALRKPRFIVLLGGERTTFYQIFAASKSHDPMLPTGVNYQGIRLVKLPNTISMIQNPELKKDAWRQLCELWQ</sequence>
<dbReference type="Gene3D" id="3.40.470.10">
    <property type="entry name" value="Uracil-DNA glycosylase-like domain"/>
    <property type="match status" value="1"/>
</dbReference>
<proteinExistence type="predicted"/>
<dbReference type="InterPro" id="IPR036895">
    <property type="entry name" value="Uracil-DNA_glycosylase-like_sf"/>
</dbReference>
<reference evidence="1" key="1">
    <citation type="submission" date="2021-04" db="EMBL/GenBank/DDBJ databases">
        <title>novel species isolated from subtropical streams in China.</title>
        <authorList>
            <person name="Lu H."/>
        </authorList>
    </citation>
    <scope>NUCLEOTIDE SEQUENCE</scope>
    <source>
        <strain evidence="1">FT137W</strain>
    </source>
</reference>
<evidence type="ECO:0008006" key="3">
    <source>
        <dbReference type="Google" id="ProtNLM"/>
    </source>
</evidence>
<dbReference type="SUPFAM" id="SSF52141">
    <property type="entry name" value="Uracil-DNA glycosylase-like"/>
    <property type="match status" value="1"/>
</dbReference>
<evidence type="ECO:0000313" key="1">
    <source>
        <dbReference type="EMBL" id="MBR7798864.1"/>
    </source>
</evidence>
<dbReference type="EMBL" id="JAGSPJ010000001">
    <property type="protein sequence ID" value="MBR7798864.1"/>
    <property type="molecule type" value="Genomic_DNA"/>
</dbReference>
<protein>
    <recommendedName>
        <fullName evidence="3">Uracil-DNA glycosylase-like domain-containing protein</fullName>
    </recommendedName>
</protein>
<gene>
    <name evidence="1" type="ORF">KDM90_02420</name>
</gene>
<accession>A0A941DWW5</accession>